<evidence type="ECO:0000313" key="2">
    <source>
        <dbReference type="EMBL" id="RAJ17031.1"/>
    </source>
</evidence>
<reference evidence="2 3" key="1">
    <citation type="submission" date="2018-06" db="EMBL/GenBank/DDBJ databases">
        <title>Genomic Encyclopedia of Archaeal and Bacterial Type Strains, Phase II (KMG-II): from individual species to whole genera.</title>
        <authorList>
            <person name="Goeker M."/>
        </authorList>
    </citation>
    <scope>NUCLEOTIDE SEQUENCE [LARGE SCALE GENOMIC DNA]</scope>
    <source>
        <strain evidence="2 3">DSM 24464</strain>
    </source>
</reference>
<dbReference type="RefSeq" id="WP_111659145.1">
    <property type="nucleotide sequence ID" value="NZ_QLLO01000002.1"/>
</dbReference>
<dbReference type="OrthoDB" id="821805at2"/>
<dbReference type="InterPro" id="IPR045749">
    <property type="entry name" value="DUF6090"/>
</dbReference>
<name>A0A327RKU2_9FLAO</name>
<comment type="caution">
    <text evidence="2">The sequence shown here is derived from an EMBL/GenBank/DDBJ whole genome shotgun (WGS) entry which is preliminary data.</text>
</comment>
<keyword evidence="1" id="KW-0812">Transmembrane</keyword>
<proteinExistence type="predicted"/>
<dbReference type="EMBL" id="QLLO01000002">
    <property type="protein sequence ID" value="RAJ17031.1"/>
    <property type="molecule type" value="Genomic_DNA"/>
</dbReference>
<keyword evidence="3" id="KW-1185">Reference proteome</keyword>
<organism evidence="2 3">
    <name type="scientific">Olleya aquimaris</name>
    <dbReference type="NCBI Taxonomy" id="639310"/>
    <lineage>
        <taxon>Bacteria</taxon>
        <taxon>Pseudomonadati</taxon>
        <taxon>Bacteroidota</taxon>
        <taxon>Flavobacteriia</taxon>
        <taxon>Flavobacteriales</taxon>
        <taxon>Flavobacteriaceae</taxon>
    </lineage>
</organism>
<dbReference type="Pfam" id="PF19578">
    <property type="entry name" value="DUF6090"/>
    <property type="match status" value="1"/>
</dbReference>
<dbReference type="Proteomes" id="UP000248703">
    <property type="component" value="Unassembled WGS sequence"/>
</dbReference>
<keyword evidence="1" id="KW-1133">Transmembrane helix</keyword>
<dbReference type="AlphaFoldDB" id="A0A327RKU2"/>
<evidence type="ECO:0000313" key="3">
    <source>
        <dbReference type="Proteomes" id="UP000248703"/>
    </source>
</evidence>
<gene>
    <name evidence="2" type="ORF">LY08_00809</name>
</gene>
<feature type="transmembrane region" description="Helical" evidence="1">
    <location>
        <begin position="9"/>
        <end position="30"/>
    </location>
</feature>
<sequence length="259" mass="30267">MTENKFSKYLLYAIGEIVLVVIGILIALQINNWNNERIREKDEQVIINQLIADLKESQKGLEKRITWETEMAQASAKVCHAFWKKNPPNDSLFKHMLRPLGSFTYSPTLGTARSLINSGKINIIKSDSIKNFITTYVEKVDYKVQDIKRYEETYYRKGIELLKQVVPSSSLHPVSYFTEFLNHSSKQDNELSRDDEFRSMPNEIEKIPFEADLQSLFNNQHIYTAYSHFLIAHRNSGSRYNDMLNRTNRLLEHLEKAKK</sequence>
<protein>
    <submittedName>
        <fullName evidence="2">Uncharacterized protein</fullName>
    </submittedName>
</protein>
<evidence type="ECO:0000256" key="1">
    <source>
        <dbReference type="SAM" id="Phobius"/>
    </source>
</evidence>
<accession>A0A327RKU2</accession>
<keyword evidence="1" id="KW-0472">Membrane</keyword>